<keyword evidence="2" id="KW-1185">Reference proteome</keyword>
<gene>
    <name evidence="1" type="ORF">VNO78_25204</name>
</gene>
<evidence type="ECO:0000313" key="1">
    <source>
        <dbReference type="EMBL" id="KAK7389907.1"/>
    </source>
</evidence>
<dbReference type="EMBL" id="JAYMYS010000006">
    <property type="protein sequence ID" value="KAK7389907.1"/>
    <property type="molecule type" value="Genomic_DNA"/>
</dbReference>
<evidence type="ECO:0000313" key="2">
    <source>
        <dbReference type="Proteomes" id="UP001386955"/>
    </source>
</evidence>
<comment type="caution">
    <text evidence="1">The sequence shown here is derived from an EMBL/GenBank/DDBJ whole genome shotgun (WGS) entry which is preliminary data.</text>
</comment>
<sequence length="95" mass="11450">MVLYLDKPRRRNNDLERRKEIHYIWREMLCTFWRGGRWHDTDGLRYASNPAMLRCQALQMNREMLKSLVLEQVELSNVDDENGNDHGSQWLRCGL</sequence>
<accession>A0AAN9XF67</accession>
<protein>
    <submittedName>
        <fullName evidence="1">Uncharacterized protein</fullName>
    </submittedName>
</protein>
<organism evidence="1 2">
    <name type="scientific">Psophocarpus tetragonolobus</name>
    <name type="common">Winged bean</name>
    <name type="synonym">Dolichos tetragonolobus</name>
    <dbReference type="NCBI Taxonomy" id="3891"/>
    <lineage>
        <taxon>Eukaryota</taxon>
        <taxon>Viridiplantae</taxon>
        <taxon>Streptophyta</taxon>
        <taxon>Embryophyta</taxon>
        <taxon>Tracheophyta</taxon>
        <taxon>Spermatophyta</taxon>
        <taxon>Magnoliopsida</taxon>
        <taxon>eudicotyledons</taxon>
        <taxon>Gunneridae</taxon>
        <taxon>Pentapetalae</taxon>
        <taxon>rosids</taxon>
        <taxon>fabids</taxon>
        <taxon>Fabales</taxon>
        <taxon>Fabaceae</taxon>
        <taxon>Papilionoideae</taxon>
        <taxon>50 kb inversion clade</taxon>
        <taxon>NPAAA clade</taxon>
        <taxon>indigoferoid/millettioid clade</taxon>
        <taxon>Phaseoleae</taxon>
        <taxon>Psophocarpus</taxon>
    </lineage>
</organism>
<dbReference type="AlphaFoldDB" id="A0AAN9XF67"/>
<reference evidence="1 2" key="1">
    <citation type="submission" date="2024-01" db="EMBL/GenBank/DDBJ databases">
        <title>The genomes of 5 underutilized Papilionoideae crops provide insights into root nodulation and disease resistanc.</title>
        <authorList>
            <person name="Jiang F."/>
        </authorList>
    </citation>
    <scope>NUCLEOTIDE SEQUENCE [LARGE SCALE GENOMIC DNA]</scope>
    <source>
        <strain evidence="1">DUOXIRENSHENG_FW03</strain>
        <tissue evidence="1">Leaves</tissue>
    </source>
</reference>
<name>A0AAN9XF67_PSOTE</name>
<proteinExistence type="predicted"/>
<dbReference type="Proteomes" id="UP001386955">
    <property type="component" value="Unassembled WGS sequence"/>
</dbReference>